<comment type="pathway">
    <text evidence="7">tRNA modification; N(7)-methylguanine-tRNA biosynthesis.</text>
</comment>
<feature type="binding site" evidence="7">
    <location>
        <position position="63"/>
    </location>
    <ligand>
        <name>S-adenosyl-L-methionine</name>
        <dbReference type="ChEBI" id="CHEBI:59789"/>
    </ligand>
</feature>
<dbReference type="RefSeq" id="WP_302723740.1">
    <property type="nucleotide sequence ID" value="NZ_JAULRU010000692.1"/>
</dbReference>
<keyword evidence="9" id="KW-1185">Reference proteome</keyword>
<evidence type="ECO:0000256" key="4">
    <source>
        <dbReference type="ARBA" id="ARBA00022679"/>
    </source>
</evidence>
<dbReference type="PANTHER" id="PTHR23417">
    <property type="entry name" value="3-DEOXY-D-MANNO-OCTULOSONIC-ACID TRANSFERASE/TRNA GUANINE-N 7 - -METHYLTRANSFERASE"/>
    <property type="match status" value="1"/>
</dbReference>
<evidence type="ECO:0000313" key="8">
    <source>
        <dbReference type="EMBL" id="MDX6850168.1"/>
    </source>
</evidence>
<dbReference type="InterPro" id="IPR029063">
    <property type="entry name" value="SAM-dependent_MTases_sf"/>
</dbReference>
<name>A0ABU4RZ65_9GAMM</name>
<feature type="binding site" evidence="7">
    <location>
        <position position="174"/>
    </location>
    <ligand>
        <name>substrate</name>
    </ligand>
</feature>
<comment type="function">
    <text evidence="2 7">Catalyzes the formation of N(7)-methylguanine at position 46 (m7G46) in tRNA.</text>
</comment>
<dbReference type="HAMAP" id="MF_01057">
    <property type="entry name" value="tRNA_methyltr_TrmB"/>
    <property type="match status" value="1"/>
</dbReference>
<gene>
    <name evidence="7 8" type="primary">trmB</name>
    <name evidence="8" type="ORF">SCD92_12415</name>
</gene>
<feature type="binding site" evidence="7">
    <location>
        <position position="115"/>
    </location>
    <ligand>
        <name>S-adenosyl-L-methionine</name>
        <dbReference type="ChEBI" id="CHEBI:59789"/>
    </ligand>
</feature>
<comment type="catalytic activity">
    <reaction evidence="1 7">
        <text>guanosine(46) in tRNA + S-adenosyl-L-methionine = N(7)-methylguanosine(46) in tRNA + S-adenosyl-L-homocysteine</text>
        <dbReference type="Rhea" id="RHEA:42708"/>
        <dbReference type="Rhea" id="RHEA-COMP:10188"/>
        <dbReference type="Rhea" id="RHEA-COMP:10189"/>
        <dbReference type="ChEBI" id="CHEBI:57856"/>
        <dbReference type="ChEBI" id="CHEBI:59789"/>
        <dbReference type="ChEBI" id="CHEBI:74269"/>
        <dbReference type="ChEBI" id="CHEBI:74480"/>
        <dbReference type="EC" id="2.1.1.33"/>
    </reaction>
</comment>
<dbReference type="EC" id="2.1.1.33" evidence="7"/>
<dbReference type="SUPFAM" id="SSF53335">
    <property type="entry name" value="S-adenosyl-L-methionine-dependent methyltransferases"/>
    <property type="match status" value="1"/>
</dbReference>
<dbReference type="InterPro" id="IPR055361">
    <property type="entry name" value="tRNA_methyltr_TrmB_bact"/>
</dbReference>
<comment type="caution">
    <text evidence="8">The sequence shown here is derived from an EMBL/GenBank/DDBJ whole genome shotgun (WGS) entry which is preliminary data.</text>
</comment>
<dbReference type="PANTHER" id="PTHR23417:SF14">
    <property type="entry name" value="PENTACOTRIPEPTIDE-REPEAT REGION OF PRORP DOMAIN-CONTAINING PROTEIN"/>
    <property type="match status" value="1"/>
</dbReference>
<feature type="binding site" evidence="7">
    <location>
        <position position="138"/>
    </location>
    <ligand>
        <name>S-adenosyl-L-methionine</name>
        <dbReference type="ChEBI" id="CHEBI:59789"/>
    </ligand>
</feature>
<evidence type="ECO:0000256" key="1">
    <source>
        <dbReference type="ARBA" id="ARBA00000142"/>
    </source>
</evidence>
<sequence>MTEEFRPEYKKKSIRSFVIRAGRMTDGQKKAFETYWPQYGASLFDGPLNTSEAFGREAALVLEIGFGMGASLLEMAKNEPDKDFIGIEVHPPGVGRLIHTAGLEEVKNLKVYMADATDVLEDCIADNSLARVQIYFPDPWHKKKHNKRRIVQPAFVQRLRSKLAIGGVLHLATDWENYAEHMKEVMDAAEGYINTESSGNFSARPEFRPITKFEVRGEKLGHGVWDLLYQRTE</sequence>
<proteinExistence type="inferred from homology"/>
<organism evidence="8 9">
    <name type="scientific">Gilvimarinus gilvus</name>
    <dbReference type="NCBI Taxonomy" id="3058038"/>
    <lineage>
        <taxon>Bacteria</taxon>
        <taxon>Pseudomonadati</taxon>
        <taxon>Pseudomonadota</taxon>
        <taxon>Gammaproteobacteria</taxon>
        <taxon>Cellvibrionales</taxon>
        <taxon>Cellvibrionaceae</taxon>
        <taxon>Gilvimarinus</taxon>
    </lineage>
</organism>
<feature type="binding site" evidence="7">
    <location>
        <begin position="211"/>
        <end position="214"/>
    </location>
    <ligand>
        <name>substrate</name>
    </ligand>
</feature>
<evidence type="ECO:0000256" key="5">
    <source>
        <dbReference type="ARBA" id="ARBA00022691"/>
    </source>
</evidence>
<keyword evidence="3 7" id="KW-0489">Methyltransferase</keyword>
<keyword evidence="5 7" id="KW-0949">S-adenosyl-L-methionine</keyword>
<evidence type="ECO:0000256" key="7">
    <source>
        <dbReference type="HAMAP-Rule" id="MF_01057"/>
    </source>
</evidence>
<dbReference type="PROSITE" id="PS51625">
    <property type="entry name" value="SAM_MT_TRMB"/>
    <property type="match status" value="1"/>
</dbReference>
<evidence type="ECO:0000256" key="2">
    <source>
        <dbReference type="ARBA" id="ARBA00003015"/>
    </source>
</evidence>
<keyword evidence="6 7" id="KW-0819">tRNA processing</keyword>
<accession>A0ABU4RZ65</accession>
<dbReference type="GO" id="GO:0008176">
    <property type="term" value="F:tRNA (guanine(46)-N7)-methyltransferase activity"/>
    <property type="evidence" value="ECO:0007669"/>
    <property type="project" value="UniProtKB-EC"/>
</dbReference>
<dbReference type="EMBL" id="JAXAFO010000020">
    <property type="protein sequence ID" value="MDX6850168.1"/>
    <property type="molecule type" value="Genomic_DNA"/>
</dbReference>
<protein>
    <recommendedName>
        <fullName evidence="7">tRNA (guanine-N(7)-)-methyltransferase</fullName>
        <ecNumber evidence="7">2.1.1.33</ecNumber>
    </recommendedName>
    <alternativeName>
        <fullName evidence="7">tRNA (guanine(46)-N(7))-methyltransferase</fullName>
    </alternativeName>
    <alternativeName>
        <fullName evidence="7">tRNA(m7G46)-methyltransferase</fullName>
    </alternativeName>
</protein>
<evidence type="ECO:0000313" key="9">
    <source>
        <dbReference type="Proteomes" id="UP001273505"/>
    </source>
</evidence>
<reference evidence="8 9" key="1">
    <citation type="submission" date="2023-11" db="EMBL/GenBank/DDBJ databases">
        <title>Gilvimarinus fulvus sp. nov., isolated from the surface of Kelp.</title>
        <authorList>
            <person name="Sun Y.Y."/>
            <person name="Gong Y."/>
            <person name="Du Z.J."/>
        </authorList>
    </citation>
    <scope>NUCLEOTIDE SEQUENCE [LARGE SCALE GENOMIC DNA]</scope>
    <source>
        <strain evidence="8 9">SDUM040013</strain>
    </source>
</reference>
<feature type="binding site" evidence="7">
    <location>
        <position position="88"/>
    </location>
    <ligand>
        <name>S-adenosyl-L-methionine</name>
        <dbReference type="ChEBI" id="CHEBI:59789"/>
    </ligand>
</feature>
<evidence type="ECO:0000256" key="3">
    <source>
        <dbReference type="ARBA" id="ARBA00022603"/>
    </source>
</evidence>
<dbReference type="CDD" id="cd02440">
    <property type="entry name" value="AdoMet_MTases"/>
    <property type="match status" value="1"/>
</dbReference>
<dbReference type="Proteomes" id="UP001273505">
    <property type="component" value="Unassembled WGS sequence"/>
</dbReference>
<dbReference type="InterPro" id="IPR003358">
    <property type="entry name" value="tRNA_(Gua-N-7)_MeTrfase_Trmb"/>
</dbReference>
<dbReference type="NCBIfam" id="TIGR00091">
    <property type="entry name" value="tRNA (guanosine(46)-N7)-methyltransferase TrmB"/>
    <property type="match status" value="1"/>
</dbReference>
<feature type="binding site" evidence="7">
    <location>
        <position position="142"/>
    </location>
    <ligand>
        <name>substrate</name>
    </ligand>
</feature>
<dbReference type="Gene3D" id="3.40.50.150">
    <property type="entry name" value="Vaccinia Virus protein VP39"/>
    <property type="match status" value="1"/>
</dbReference>
<evidence type="ECO:0000256" key="6">
    <source>
        <dbReference type="ARBA" id="ARBA00022694"/>
    </source>
</evidence>
<dbReference type="Pfam" id="PF02390">
    <property type="entry name" value="Methyltransf_4"/>
    <property type="match status" value="1"/>
</dbReference>
<feature type="region of interest" description="Interaction with RNA" evidence="7">
    <location>
        <begin position="144"/>
        <end position="149"/>
    </location>
</feature>
<keyword evidence="4 7" id="KW-0808">Transferase</keyword>
<comment type="similarity">
    <text evidence="7">Belongs to the class I-like SAM-binding methyltransferase superfamily. TrmB family.</text>
</comment>